<comment type="caution">
    <text evidence="1">The sequence shown here is derived from an EMBL/GenBank/DDBJ whole genome shotgun (WGS) entry which is preliminary data.</text>
</comment>
<name>A0ABQ9ZGV9_9CRUS</name>
<sequence length="122" mass="13638">MDVATRSILRLILGSIKSTPTEILYSDLGIEPTKIRMSWLAARYVIKLGNKPLNSTYKLIQPHLPNPKALEASYHHDTTPEEVYIFSDSRAALLAINATSKDSQNPALLDIWDTVSHHRLTG</sequence>
<keyword evidence="2" id="KW-1185">Reference proteome</keyword>
<organism evidence="1 2">
    <name type="scientific">Daphnia magna</name>
    <dbReference type="NCBI Taxonomy" id="35525"/>
    <lineage>
        <taxon>Eukaryota</taxon>
        <taxon>Metazoa</taxon>
        <taxon>Ecdysozoa</taxon>
        <taxon>Arthropoda</taxon>
        <taxon>Crustacea</taxon>
        <taxon>Branchiopoda</taxon>
        <taxon>Diplostraca</taxon>
        <taxon>Cladocera</taxon>
        <taxon>Anomopoda</taxon>
        <taxon>Daphniidae</taxon>
        <taxon>Daphnia</taxon>
    </lineage>
</organism>
<reference evidence="1 2" key="1">
    <citation type="journal article" date="2023" name="Nucleic Acids Res.">
        <title>The hologenome of Daphnia magna reveals possible DNA methylation and microbiome-mediated evolution of the host genome.</title>
        <authorList>
            <person name="Chaturvedi A."/>
            <person name="Li X."/>
            <person name="Dhandapani V."/>
            <person name="Marshall H."/>
            <person name="Kissane S."/>
            <person name="Cuenca-Cambronero M."/>
            <person name="Asole G."/>
            <person name="Calvet F."/>
            <person name="Ruiz-Romero M."/>
            <person name="Marangio P."/>
            <person name="Guigo R."/>
            <person name="Rago D."/>
            <person name="Mirbahai L."/>
            <person name="Eastwood N."/>
            <person name="Colbourne J.K."/>
            <person name="Zhou J."/>
            <person name="Mallon E."/>
            <person name="Orsini L."/>
        </authorList>
    </citation>
    <scope>NUCLEOTIDE SEQUENCE [LARGE SCALE GENOMIC DNA]</scope>
    <source>
        <strain evidence="1">LRV0_1</strain>
    </source>
</reference>
<evidence type="ECO:0008006" key="3">
    <source>
        <dbReference type="Google" id="ProtNLM"/>
    </source>
</evidence>
<accession>A0ABQ9ZGV9</accession>
<proteinExistence type="predicted"/>
<evidence type="ECO:0000313" key="2">
    <source>
        <dbReference type="Proteomes" id="UP001234178"/>
    </source>
</evidence>
<evidence type="ECO:0000313" key="1">
    <source>
        <dbReference type="EMBL" id="KAK4012155.1"/>
    </source>
</evidence>
<protein>
    <recommendedName>
        <fullName evidence="3">Reverse transcriptase RNase H-like domain-containing protein</fullName>
    </recommendedName>
</protein>
<gene>
    <name evidence="1" type="ORF">OUZ56_021254</name>
</gene>
<dbReference type="EMBL" id="JAOYFB010000003">
    <property type="protein sequence ID" value="KAK4012155.1"/>
    <property type="molecule type" value="Genomic_DNA"/>
</dbReference>
<dbReference type="Proteomes" id="UP001234178">
    <property type="component" value="Unassembled WGS sequence"/>
</dbReference>